<evidence type="ECO:0000256" key="1">
    <source>
        <dbReference type="SAM" id="MobiDB-lite"/>
    </source>
</evidence>
<reference evidence="4 5" key="1">
    <citation type="submission" date="2014-03" db="EMBL/GenBank/DDBJ databases">
        <title>Whole genome sequence of Novosphingobium resinovorum KF1.</title>
        <authorList>
            <person name="Gan H.M."/>
            <person name="Gan H.Y."/>
            <person name="Chew T.H."/>
            <person name="Savka M.A."/>
        </authorList>
    </citation>
    <scope>NUCLEOTIDE SEQUENCE [LARGE SCALE GENOMIC DNA]</scope>
    <source>
        <strain evidence="4 5">KF1</strain>
    </source>
</reference>
<keyword evidence="6" id="KW-1185">Reference proteome</keyword>
<feature type="chain" id="PRO_5014496915" description="DUF3035 domain-containing protein" evidence="2">
    <location>
        <begin position="24"/>
        <end position="138"/>
    </location>
</feature>
<evidence type="ECO:0000313" key="3">
    <source>
        <dbReference type="EMBL" id="AOR77644.1"/>
    </source>
</evidence>
<feature type="region of interest" description="Disordered" evidence="1">
    <location>
        <begin position="45"/>
        <end position="67"/>
    </location>
</feature>
<name>A0A031JYS0_9SPHN</name>
<dbReference type="EMBL" id="JFYZ01000010">
    <property type="protein sequence ID" value="EZP82120.1"/>
    <property type="molecule type" value="Genomic_DNA"/>
</dbReference>
<dbReference type="Proteomes" id="UP000094626">
    <property type="component" value="Chromosome"/>
</dbReference>
<evidence type="ECO:0008006" key="7">
    <source>
        <dbReference type="Google" id="ProtNLM"/>
    </source>
</evidence>
<protein>
    <recommendedName>
        <fullName evidence="7">DUF3035 domain-containing protein</fullName>
    </recommendedName>
</protein>
<evidence type="ECO:0000313" key="6">
    <source>
        <dbReference type="Proteomes" id="UP000094626"/>
    </source>
</evidence>
<gene>
    <name evidence="3" type="ORF">BES08_13420</name>
    <name evidence="4" type="ORF">BV97_02143</name>
</gene>
<dbReference type="OrthoDB" id="8478256at2"/>
<reference evidence="6" key="3">
    <citation type="journal article" date="2017" name="J. Biotechnol.">
        <title>Complete genome sequence of Novosphingobium resinovorum SA1, a versatile xenobiotic-degrading bacterium capable of utilizing sulfanilic acid.</title>
        <authorList>
            <person name="Hegedus B."/>
            <person name="Kos P.B."/>
            <person name="Balint B."/>
            <person name="Maroti G."/>
            <person name="Gan H.M."/>
            <person name="Perei K."/>
            <person name="Rakhely G."/>
        </authorList>
    </citation>
    <scope>NUCLEOTIDE SEQUENCE [LARGE SCALE GENOMIC DNA]</scope>
    <source>
        <strain evidence="6">SA1</strain>
    </source>
</reference>
<dbReference type="EMBL" id="CP017075">
    <property type="protein sequence ID" value="AOR77644.1"/>
    <property type="molecule type" value="Genomic_DNA"/>
</dbReference>
<dbReference type="AlphaFoldDB" id="A0A031JYS0"/>
<feature type="signal peptide" evidence="2">
    <location>
        <begin position="1"/>
        <end position="23"/>
    </location>
</feature>
<dbReference type="STRING" id="158500.BES08_13420"/>
<sequence length="138" mass="14362">MRMKKTAALLLVATGAVMLSACGSTGLFNRARPDEFAVQRQTPLVVPPDFSLSPPKQGQPRPTDDSVQQQTLDALFGGPQARSDIEKSALSLAGTAEPSIRSTVGDPQTYTVAKGQLTRAILAAPEGDGRDAQTAVGG</sequence>
<dbReference type="InterPro" id="IPR021395">
    <property type="entry name" value="DUF3035"/>
</dbReference>
<dbReference type="Proteomes" id="UP000024329">
    <property type="component" value="Unassembled WGS sequence"/>
</dbReference>
<proteinExistence type="predicted"/>
<reference evidence="3" key="2">
    <citation type="submission" date="2016-08" db="EMBL/GenBank/DDBJ databases">
        <authorList>
            <person name="Seilhamer J.J."/>
        </authorList>
    </citation>
    <scope>NUCLEOTIDE SEQUENCE [LARGE SCALE GENOMIC DNA]</scope>
    <source>
        <strain evidence="3">SA1</strain>
    </source>
</reference>
<keyword evidence="2" id="KW-0732">Signal</keyword>
<dbReference type="KEGG" id="nre:BES08_13420"/>
<evidence type="ECO:0000313" key="5">
    <source>
        <dbReference type="Proteomes" id="UP000024329"/>
    </source>
</evidence>
<dbReference type="eggNOG" id="ENOG5030N9J">
    <property type="taxonomic scope" value="Bacteria"/>
</dbReference>
<evidence type="ECO:0000256" key="2">
    <source>
        <dbReference type="SAM" id="SignalP"/>
    </source>
</evidence>
<dbReference type="Pfam" id="PF11233">
    <property type="entry name" value="DUF3035"/>
    <property type="match status" value="1"/>
</dbReference>
<organism evidence="4 5">
    <name type="scientific">Novosphingobium resinovorum</name>
    <dbReference type="NCBI Taxonomy" id="158500"/>
    <lineage>
        <taxon>Bacteria</taxon>
        <taxon>Pseudomonadati</taxon>
        <taxon>Pseudomonadota</taxon>
        <taxon>Alphaproteobacteria</taxon>
        <taxon>Sphingomonadales</taxon>
        <taxon>Sphingomonadaceae</taxon>
        <taxon>Novosphingobium</taxon>
    </lineage>
</organism>
<accession>A0A031JYS0</accession>
<dbReference type="RefSeq" id="WP_008832503.1">
    <property type="nucleotide sequence ID" value="NZ_CP017075.1"/>
</dbReference>
<dbReference type="PROSITE" id="PS51257">
    <property type="entry name" value="PROKAR_LIPOPROTEIN"/>
    <property type="match status" value="1"/>
</dbReference>
<evidence type="ECO:0000313" key="4">
    <source>
        <dbReference type="EMBL" id="EZP82120.1"/>
    </source>
</evidence>
<dbReference type="PATRIC" id="fig|158500.4.peg.2182"/>